<gene>
    <name evidence="1" type="ORF">S06H3_47524</name>
</gene>
<protein>
    <submittedName>
        <fullName evidence="1">Uncharacterized protein</fullName>
    </submittedName>
</protein>
<dbReference type="InterPro" id="IPR029039">
    <property type="entry name" value="Flavoprotein-like_sf"/>
</dbReference>
<evidence type="ECO:0000313" key="1">
    <source>
        <dbReference type="EMBL" id="GAI34781.1"/>
    </source>
</evidence>
<dbReference type="AlphaFoldDB" id="X1NX32"/>
<accession>X1NX32</accession>
<dbReference type="SUPFAM" id="SSF52218">
    <property type="entry name" value="Flavoproteins"/>
    <property type="match status" value="1"/>
</dbReference>
<organism evidence="1">
    <name type="scientific">marine sediment metagenome</name>
    <dbReference type="NCBI Taxonomy" id="412755"/>
    <lineage>
        <taxon>unclassified sequences</taxon>
        <taxon>metagenomes</taxon>
        <taxon>ecological metagenomes</taxon>
    </lineage>
</organism>
<reference evidence="1" key="1">
    <citation type="journal article" date="2014" name="Front. Microbiol.">
        <title>High frequency of phylogenetically diverse reductive dehalogenase-homologous genes in deep subseafloor sedimentary metagenomes.</title>
        <authorList>
            <person name="Kawai M."/>
            <person name="Futagami T."/>
            <person name="Toyoda A."/>
            <person name="Takaki Y."/>
            <person name="Nishi S."/>
            <person name="Hori S."/>
            <person name="Arai W."/>
            <person name="Tsubouchi T."/>
            <person name="Morono Y."/>
            <person name="Uchiyama I."/>
            <person name="Ito T."/>
            <person name="Fujiyama A."/>
            <person name="Inagaki F."/>
            <person name="Takami H."/>
        </authorList>
    </citation>
    <scope>NUCLEOTIDE SEQUENCE</scope>
    <source>
        <strain evidence="1">Expedition CK06-06</strain>
    </source>
</reference>
<dbReference type="EMBL" id="BARV01029857">
    <property type="protein sequence ID" value="GAI34781.1"/>
    <property type="molecule type" value="Genomic_DNA"/>
</dbReference>
<proteinExistence type="predicted"/>
<feature type="non-terminal residue" evidence="1">
    <location>
        <position position="1"/>
    </location>
</feature>
<name>X1NX32_9ZZZZ</name>
<sequence length="74" mass="8125">REQGNIKLCAPKVPGKTAVVFCTYSGPHTGVNEAIPAGKWAGQFFEHLGFEVAGEWYIVGEFHGREDYSTRGKP</sequence>
<comment type="caution">
    <text evidence="1">The sequence shown here is derived from an EMBL/GenBank/DDBJ whole genome shotgun (WGS) entry which is preliminary data.</text>
</comment>